<keyword evidence="4" id="KW-0999">Mitochondrion inner membrane</keyword>
<dbReference type="PANTHER" id="PTHR10485">
    <property type="entry name" value="MITOCHONDRIAL IMPORT INNER MEMBRANE TRANSLOCASE SUBUNIT TIM-17"/>
    <property type="match status" value="1"/>
</dbReference>
<dbReference type="PANTHER" id="PTHR10485:SF18">
    <property type="match status" value="1"/>
</dbReference>
<keyword evidence="10" id="KW-1185">Reference proteome</keyword>
<dbReference type="RefSeq" id="XP_044409984.1">
    <property type="nucleotide sequence ID" value="XM_044554049.1"/>
</dbReference>
<name>A0A3B6PSS1_WHEAT</name>
<comment type="similarity">
    <text evidence="2">Belongs to the Tim17/Tim22/Tim23 family.</text>
</comment>
<dbReference type="GeneID" id="123134898"/>
<evidence type="ECO:0000256" key="1">
    <source>
        <dbReference type="ARBA" id="ARBA00004448"/>
    </source>
</evidence>
<evidence type="ECO:0000256" key="8">
    <source>
        <dbReference type="SAM" id="MobiDB-lite"/>
    </source>
</evidence>
<keyword evidence="3" id="KW-0812">Transmembrane</keyword>
<dbReference type="Gramene" id="TraesCS6B02G404200.1">
    <property type="protein sequence ID" value="TraesCS6B02G404200.1.cds1"/>
    <property type="gene ID" value="TraesCS6B02G404200"/>
</dbReference>
<reference evidence="9" key="2">
    <citation type="submission" date="2018-10" db="UniProtKB">
        <authorList>
            <consortium name="EnsemblPlants"/>
        </authorList>
    </citation>
    <scope>IDENTIFICATION</scope>
</reference>
<proteinExistence type="inferred from homology"/>
<dbReference type="PROSITE" id="PS51257">
    <property type="entry name" value="PROKAR_LIPOPROTEIN"/>
    <property type="match status" value="1"/>
</dbReference>
<evidence type="ECO:0000256" key="4">
    <source>
        <dbReference type="ARBA" id="ARBA00022792"/>
    </source>
</evidence>
<evidence type="ECO:0000256" key="7">
    <source>
        <dbReference type="ARBA" id="ARBA00023136"/>
    </source>
</evidence>
<dbReference type="OrthoDB" id="621178at2759"/>
<keyword evidence="6" id="KW-0496">Mitochondrion</keyword>
<dbReference type="Proteomes" id="UP000019116">
    <property type="component" value="Chromosome 6B"/>
</dbReference>
<dbReference type="EnsemblPlants" id="TraesCS6B02G404200.1">
    <property type="protein sequence ID" value="TraesCS6B02G404200.1.cds1"/>
    <property type="gene ID" value="TraesCS6B02G404200"/>
</dbReference>
<dbReference type="SMR" id="A0A3B6PSS1"/>
<evidence type="ECO:0000256" key="6">
    <source>
        <dbReference type="ARBA" id="ARBA00023128"/>
    </source>
</evidence>
<keyword evidence="7" id="KW-0472">Membrane</keyword>
<dbReference type="Gramene" id="TraesARI6B03G03579290.1">
    <property type="protein sequence ID" value="TraesARI6B03G03579290.1.CDS1"/>
    <property type="gene ID" value="TraesARI6B03G03579290"/>
</dbReference>
<evidence type="ECO:0000256" key="3">
    <source>
        <dbReference type="ARBA" id="ARBA00022692"/>
    </source>
</evidence>
<keyword evidence="5" id="KW-1133">Transmembrane helix</keyword>
<evidence type="ECO:0000313" key="10">
    <source>
        <dbReference type="Proteomes" id="UP000019116"/>
    </source>
</evidence>
<dbReference type="AlphaFoldDB" id="A0A3B6PSS1"/>
<accession>A0A3B6PSS1</accession>
<dbReference type="Gramene" id="TraesWEE_scaffold_021435_01G000200.1">
    <property type="protein sequence ID" value="TraesWEE_scaffold_021435_01G000200.1"/>
    <property type="gene ID" value="TraesWEE_scaffold_021435_01G000200"/>
</dbReference>
<evidence type="ECO:0000313" key="9">
    <source>
        <dbReference type="EnsemblPlants" id="TraesCS6B02G404200.1.cds1"/>
    </source>
</evidence>
<comment type="subcellular location">
    <subcellularLocation>
        <location evidence="1">Mitochondrion inner membrane</location>
        <topology evidence="1">Multi-pass membrane protein</topology>
    </subcellularLocation>
</comment>
<dbReference type="GO" id="GO:0005744">
    <property type="term" value="C:TIM23 mitochondrial import inner membrane translocase complex"/>
    <property type="evidence" value="ECO:0000318"/>
    <property type="project" value="GO_Central"/>
</dbReference>
<dbReference type="Gramene" id="TraesCS6B03G1142400.1">
    <property type="protein sequence ID" value="TraesCS6B03G1142400.1.CDS1"/>
    <property type="gene ID" value="TraesCS6B03G1142400"/>
</dbReference>
<dbReference type="Gramene" id="TraesNOR6B03G03655700.1">
    <property type="protein sequence ID" value="TraesNOR6B03G03655700.1.CDS1"/>
    <property type="gene ID" value="TraesNOR6B03G03655700"/>
</dbReference>
<evidence type="ECO:0000256" key="5">
    <source>
        <dbReference type="ARBA" id="ARBA00022989"/>
    </source>
</evidence>
<dbReference type="Gramene" id="TraesJUL6B03G03649310.1">
    <property type="protein sequence ID" value="TraesJUL6B03G03649310.1.CDS1"/>
    <property type="gene ID" value="TraesJUL6B03G03649310"/>
</dbReference>
<protein>
    <submittedName>
        <fullName evidence="9">Uncharacterized protein</fullName>
    </submittedName>
</protein>
<feature type="region of interest" description="Disordered" evidence="8">
    <location>
        <begin position="139"/>
        <end position="167"/>
    </location>
</feature>
<dbReference type="Gramene" id="TraesCAD_scaffold_083665_01G000200.1">
    <property type="protein sequence ID" value="TraesCAD_scaffold_083665_01G000200.1"/>
    <property type="gene ID" value="TraesCAD_scaffold_083665_01G000200"/>
</dbReference>
<evidence type="ECO:0000256" key="2">
    <source>
        <dbReference type="ARBA" id="ARBA00008444"/>
    </source>
</evidence>
<dbReference type="Pfam" id="PF02466">
    <property type="entry name" value="Tim17"/>
    <property type="match status" value="1"/>
</dbReference>
<dbReference type="Gramene" id="TraesSYM6B03G03561040.1">
    <property type="protein sequence ID" value="TraesSYM6B03G03561040.1.CDS1"/>
    <property type="gene ID" value="TraesSYM6B03G03561040"/>
</dbReference>
<sequence length="167" mass="17707">MDTSRPTTEQTPSPSIIEQVRDHAIAGAIFGSACNFVEGAWKSPSGSRLSGGVLAVPKNARSIGSCAAWFGVVQSIRCAVTHVSPEYPFESTVAWGVTDALFSMHRGPRAAARSGLMGAAIGVAFDMAEHSIKRFLASRPPREDDRRIPSQSAACPAGIPDATRRRV</sequence>
<organism evidence="9">
    <name type="scientific">Triticum aestivum</name>
    <name type="common">Wheat</name>
    <dbReference type="NCBI Taxonomy" id="4565"/>
    <lineage>
        <taxon>Eukaryota</taxon>
        <taxon>Viridiplantae</taxon>
        <taxon>Streptophyta</taxon>
        <taxon>Embryophyta</taxon>
        <taxon>Tracheophyta</taxon>
        <taxon>Spermatophyta</taxon>
        <taxon>Magnoliopsida</taxon>
        <taxon>Liliopsida</taxon>
        <taxon>Poales</taxon>
        <taxon>Poaceae</taxon>
        <taxon>BOP clade</taxon>
        <taxon>Pooideae</taxon>
        <taxon>Triticodae</taxon>
        <taxon>Triticeae</taxon>
        <taxon>Triticinae</taxon>
        <taxon>Triticum</taxon>
    </lineage>
</organism>
<dbReference type="Gramene" id="TraesRN6B0101118700.1">
    <property type="protein sequence ID" value="TraesRN6B0101118700.1"/>
    <property type="gene ID" value="TraesRN6B0101118700"/>
</dbReference>
<dbReference type="STRING" id="4565.A0A3B6PSS1"/>
<gene>
    <name evidence="9" type="primary">LOC123134898</name>
</gene>
<dbReference type="Gramene" id="TraesROB_scaffold_039370_01G000200.1">
    <property type="protein sequence ID" value="TraesROB_scaffold_039370_01G000200.1"/>
    <property type="gene ID" value="TraesROB_scaffold_039370_01G000200"/>
</dbReference>
<reference evidence="9" key="1">
    <citation type="submission" date="2018-08" db="EMBL/GenBank/DDBJ databases">
        <authorList>
            <person name="Rossello M."/>
        </authorList>
    </citation>
    <scope>NUCLEOTIDE SEQUENCE [LARGE SCALE GENOMIC DNA]</scope>
    <source>
        <strain evidence="9">cv. Chinese Spring</strain>
    </source>
</reference>
<dbReference type="GO" id="GO:0030150">
    <property type="term" value="P:protein import into mitochondrial matrix"/>
    <property type="evidence" value="ECO:0000318"/>
    <property type="project" value="GO_Central"/>
</dbReference>